<dbReference type="EMBL" id="PRKW01000001">
    <property type="protein sequence ID" value="PPB50703.1"/>
    <property type="molecule type" value="Genomic_DNA"/>
</dbReference>
<dbReference type="Gene3D" id="3.30.530.20">
    <property type="match status" value="1"/>
</dbReference>
<dbReference type="OrthoDB" id="3365660at2"/>
<name>A0A2S5J1P2_9MICC</name>
<dbReference type="CDD" id="cd07814">
    <property type="entry name" value="SRPBCC_CalC_Aha1-like"/>
    <property type="match status" value="1"/>
</dbReference>
<keyword evidence="4" id="KW-1185">Reference proteome</keyword>
<protein>
    <submittedName>
        <fullName evidence="3">SRPBCC domain-containing protein</fullName>
    </submittedName>
</protein>
<reference evidence="3 4" key="1">
    <citation type="journal article" date="2014" name="Int. J. Syst. Evol. Microbiol.">
        <title>Arthrobacter pityocampae sp. nov., isolated from Thaumetopoea pityocampa (Lep., Thaumetopoeidae).</title>
        <authorList>
            <person name="Ince I.A."/>
            <person name="Demirbag Z."/>
            <person name="Kati H."/>
        </authorList>
    </citation>
    <scope>NUCLEOTIDE SEQUENCE [LARGE SCALE GENOMIC DNA]</scope>
    <source>
        <strain evidence="3 4">Tp2</strain>
    </source>
</reference>
<dbReference type="SUPFAM" id="SSF55961">
    <property type="entry name" value="Bet v1-like"/>
    <property type="match status" value="1"/>
</dbReference>
<dbReference type="InterPro" id="IPR013538">
    <property type="entry name" value="ASHA1/2-like_C"/>
</dbReference>
<comment type="similarity">
    <text evidence="1">Belongs to the AHA1 family.</text>
</comment>
<evidence type="ECO:0000313" key="4">
    <source>
        <dbReference type="Proteomes" id="UP000239297"/>
    </source>
</evidence>
<sequence>MSASVGSTVTRTFAAPPEAVFDAWVTPSSFTTWWGGSGIEVPLESVAMDVRPGGTWRATMILGGDMPDFHWRGEFVDVDRPRRLSMTMTDEPGEARELLSATFTAVDDGTEMVFSQTGGHLSAEQYDATTAGWQLAFDTLDTVLLS</sequence>
<proteinExistence type="inferred from homology"/>
<dbReference type="Proteomes" id="UP000239297">
    <property type="component" value="Unassembled WGS sequence"/>
</dbReference>
<comment type="caution">
    <text evidence="3">The sequence shown here is derived from an EMBL/GenBank/DDBJ whole genome shotgun (WGS) entry which is preliminary data.</text>
</comment>
<dbReference type="Pfam" id="PF08327">
    <property type="entry name" value="AHSA1"/>
    <property type="match status" value="1"/>
</dbReference>
<accession>A0A2S5J1P2</accession>
<evidence type="ECO:0000259" key="2">
    <source>
        <dbReference type="Pfam" id="PF08327"/>
    </source>
</evidence>
<dbReference type="RefSeq" id="WP_104119972.1">
    <property type="nucleotide sequence ID" value="NZ_PRKW01000001.1"/>
</dbReference>
<feature type="domain" description="Activator of Hsp90 ATPase homologue 1/2-like C-terminal" evidence="2">
    <location>
        <begin position="14"/>
        <end position="144"/>
    </location>
</feature>
<evidence type="ECO:0000256" key="1">
    <source>
        <dbReference type="ARBA" id="ARBA00006817"/>
    </source>
</evidence>
<evidence type="ECO:0000313" key="3">
    <source>
        <dbReference type="EMBL" id="PPB50703.1"/>
    </source>
</evidence>
<organism evidence="3 4">
    <name type="scientific">Arthrobacter pityocampae</name>
    <dbReference type="NCBI Taxonomy" id="547334"/>
    <lineage>
        <taxon>Bacteria</taxon>
        <taxon>Bacillati</taxon>
        <taxon>Actinomycetota</taxon>
        <taxon>Actinomycetes</taxon>
        <taxon>Micrococcales</taxon>
        <taxon>Micrococcaceae</taxon>
        <taxon>Arthrobacter</taxon>
    </lineage>
</organism>
<dbReference type="AlphaFoldDB" id="A0A2S5J1P2"/>
<dbReference type="InterPro" id="IPR023393">
    <property type="entry name" value="START-like_dom_sf"/>
</dbReference>
<gene>
    <name evidence="3" type="ORF">C4K88_02155</name>
</gene>